<organism evidence="1 2">
    <name type="scientific">Coemansia aciculifera</name>
    <dbReference type="NCBI Taxonomy" id="417176"/>
    <lineage>
        <taxon>Eukaryota</taxon>
        <taxon>Fungi</taxon>
        <taxon>Fungi incertae sedis</taxon>
        <taxon>Zoopagomycota</taxon>
        <taxon>Kickxellomycotina</taxon>
        <taxon>Kickxellomycetes</taxon>
        <taxon>Kickxellales</taxon>
        <taxon>Kickxellaceae</taxon>
        <taxon>Coemansia</taxon>
    </lineage>
</organism>
<name>A0ACC1M796_9FUNG</name>
<gene>
    <name evidence="1" type="ORF">IWW38_001373</name>
</gene>
<evidence type="ECO:0000313" key="2">
    <source>
        <dbReference type="Proteomes" id="UP001139981"/>
    </source>
</evidence>
<protein>
    <submittedName>
        <fullName evidence="1">Uncharacterized protein</fullName>
    </submittedName>
</protein>
<proteinExistence type="predicted"/>
<reference evidence="1" key="1">
    <citation type="submission" date="2022-07" db="EMBL/GenBank/DDBJ databases">
        <title>Phylogenomic reconstructions and comparative analyses of Kickxellomycotina fungi.</title>
        <authorList>
            <person name="Reynolds N.K."/>
            <person name="Stajich J.E."/>
            <person name="Barry K."/>
            <person name="Grigoriev I.V."/>
            <person name="Crous P."/>
            <person name="Smith M.E."/>
        </authorList>
    </citation>
    <scope>NUCLEOTIDE SEQUENCE</scope>
    <source>
        <strain evidence="1">CBS 190363</strain>
    </source>
</reference>
<evidence type="ECO:0000313" key="1">
    <source>
        <dbReference type="EMBL" id="KAJ2898495.1"/>
    </source>
</evidence>
<sequence length="560" mass="60872">MSSPIVLKSTYPNIDVPLQDLPTFFFARLKASAPAPLIPLFVDSDTATLTLTAAELELLSTRLASGLYHTVGVRSGDIVAVVLPNSIYYLAVIMAVLMLGATCTLANPAYTAGELAHQLSDSSARFVIVSRPGLAIILDAIERAGLTEITENQILCVQDKVVGEEECPEVRSIFDILCDRHFPLVHLTGDKRSLQRVPALICYSSGTTGLPKGVLLSHYNLVSNILQVGGVLATMTTPLTQRCALIVLPIFHSFGLVVSLSLPLIQTKLVIMRGFDLQRFFALVEQHRVTNTMLVPPILNQMVKMRHTASAYDLSSLKWVISGAAPLGTETARCLELAYNGLAVMQGYGLTESSPGLSLGGPLAHRKGSSGQILPNIEAKVINDSGQSLEAGETGELCFRGPNIMIGYLNNDKATRETIDQDGFLHTGDIGHVDADRFVYVTDRKKELIKFNGFQVAPAELESILIQHPQVRDCAVVGVFDQQRQTEVPRAYLVLAPLEDTVTSTNLDETAQAIVTWMDCQVAYYKQLRGGYKIVSAIPKSASGKILRRALHDTSVVFQK</sequence>
<accession>A0ACC1M796</accession>
<dbReference type="Proteomes" id="UP001139981">
    <property type="component" value="Unassembled WGS sequence"/>
</dbReference>
<keyword evidence="2" id="KW-1185">Reference proteome</keyword>
<dbReference type="EMBL" id="JANBVB010000060">
    <property type="protein sequence ID" value="KAJ2898495.1"/>
    <property type="molecule type" value="Genomic_DNA"/>
</dbReference>
<comment type="caution">
    <text evidence="1">The sequence shown here is derived from an EMBL/GenBank/DDBJ whole genome shotgun (WGS) entry which is preliminary data.</text>
</comment>